<organism evidence="1 2">
    <name type="scientific">Polaribacter irgensii 23-P</name>
    <dbReference type="NCBI Taxonomy" id="313594"/>
    <lineage>
        <taxon>Bacteria</taxon>
        <taxon>Pseudomonadati</taxon>
        <taxon>Bacteroidota</taxon>
        <taxon>Flavobacteriia</taxon>
        <taxon>Flavobacteriales</taxon>
        <taxon>Flavobacteriaceae</taxon>
    </lineage>
</organism>
<protein>
    <submittedName>
        <fullName evidence="1">Uncharacterized protein</fullName>
    </submittedName>
</protein>
<proteinExistence type="predicted"/>
<evidence type="ECO:0000313" key="1">
    <source>
        <dbReference type="EMBL" id="EAR13533.1"/>
    </source>
</evidence>
<evidence type="ECO:0000313" key="2">
    <source>
        <dbReference type="Proteomes" id="UP000003053"/>
    </source>
</evidence>
<comment type="caution">
    <text evidence="1">The sequence shown here is derived from an EMBL/GenBank/DDBJ whole genome shotgun (WGS) entry which is preliminary data.</text>
</comment>
<sequence length="88" mass="10120">MKNFVTILLMAISIPFLAQEYKLKQGYLAEGYIVASYFLVKRQKEIKKIVLNLIISTLSLHPNKKLKTFKGVPKKQILALKVFLLLLN</sequence>
<dbReference type="EMBL" id="AAOG01000001">
    <property type="protein sequence ID" value="EAR13533.1"/>
    <property type="molecule type" value="Genomic_DNA"/>
</dbReference>
<dbReference type="Proteomes" id="UP000003053">
    <property type="component" value="Unassembled WGS sequence"/>
</dbReference>
<accession>A4BX42</accession>
<gene>
    <name evidence="1" type="ORF">PI23P_03527</name>
</gene>
<dbReference type="AlphaFoldDB" id="A4BX42"/>
<dbReference type="RefSeq" id="WP_004569331.1">
    <property type="nucleotide sequence ID" value="NZ_CH724148.1"/>
</dbReference>
<reference evidence="1 2" key="1">
    <citation type="submission" date="2006-02" db="EMBL/GenBank/DDBJ databases">
        <authorList>
            <person name="Murray A."/>
            <person name="Staley J."/>
            <person name="Ferriera S."/>
            <person name="Johnson J."/>
            <person name="Kravitz S."/>
            <person name="Halpern A."/>
            <person name="Remington K."/>
            <person name="Beeson K."/>
            <person name="Tran B."/>
            <person name="Rogers Y.-H."/>
            <person name="Friedman R."/>
            <person name="Venter J.C."/>
        </authorList>
    </citation>
    <scope>NUCLEOTIDE SEQUENCE [LARGE SCALE GENOMIC DNA]</scope>
    <source>
        <strain evidence="1 2">23-P</strain>
    </source>
</reference>
<dbReference type="HOGENOM" id="CLU_2466385_0_0_10"/>
<dbReference type="OrthoDB" id="344729at2"/>
<name>A4BX42_9FLAO</name>
<keyword evidence="2" id="KW-1185">Reference proteome</keyword>